<protein>
    <submittedName>
        <fullName evidence="4">Glycosyl hydrolase family 16</fullName>
    </submittedName>
</protein>
<organism evidence="4 5">
    <name type="scientific">Candidatus Magasanikbacteria bacterium GW2011_GWC2_37_14</name>
    <dbReference type="NCBI Taxonomy" id="1619046"/>
    <lineage>
        <taxon>Bacteria</taxon>
        <taxon>Candidatus Magasanikiibacteriota</taxon>
    </lineage>
</organism>
<feature type="compositionally biased region" description="Polar residues" evidence="2">
    <location>
        <begin position="126"/>
        <end position="153"/>
    </location>
</feature>
<feature type="compositionally biased region" description="Basic and acidic residues" evidence="2">
    <location>
        <begin position="303"/>
        <end position="314"/>
    </location>
</feature>
<name>A0A0G0GD13_9BACT</name>
<gene>
    <name evidence="4" type="ORF">US42_C0004G0011</name>
</gene>
<dbReference type="EMBL" id="LBSX01000004">
    <property type="protein sequence ID" value="KKQ27872.1"/>
    <property type="molecule type" value="Genomic_DNA"/>
</dbReference>
<reference evidence="4 5" key="1">
    <citation type="journal article" date="2015" name="Nature">
        <title>rRNA introns, odd ribosomes, and small enigmatic genomes across a large radiation of phyla.</title>
        <authorList>
            <person name="Brown C.T."/>
            <person name="Hug L.A."/>
            <person name="Thomas B.C."/>
            <person name="Sharon I."/>
            <person name="Castelle C.J."/>
            <person name="Singh A."/>
            <person name="Wilkins M.J."/>
            <person name="Williams K.H."/>
            <person name="Banfield J.F."/>
        </authorList>
    </citation>
    <scope>NUCLEOTIDE SEQUENCE [LARGE SCALE GENOMIC DNA]</scope>
</reference>
<evidence type="ECO:0000256" key="1">
    <source>
        <dbReference type="SAM" id="Coils"/>
    </source>
</evidence>
<comment type="caution">
    <text evidence="4">The sequence shown here is derived from an EMBL/GenBank/DDBJ whole genome shotgun (WGS) entry which is preliminary data.</text>
</comment>
<evidence type="ECO:0000256" key="3">
    <source>
        <dbReference type="SAM" id="Phobius"/>
    </source>
</evidence>
<dbReference type="GO" id="GO:0016787">
    <property type="term" value="F:hydrolase activity"/>
    <property type="evidence" value="ECO:0007669"/>
    <property type="project" value="UniProtKB-KW"/>
</dbReference>
<keyword evidence="3" id="KW-1133">Transmembrane helix</keyword>
<evidence type="ECO:0000256" key="2">
    <source>
        <dbReference type="SAM" id="MobiDB-lite"/>
    </source>
</evidence>
<dbReference type="AlphaFoldDB" id="A0A0G0GD13"/>
<keyword evidence="3" id="KW-0812">Transmembrane</keyword>
<feature type="coiled-coil region" evidence="1">
    <location>
        <begin position="402"/>
        <end position="452"/>
    </location>
</feature>
<feature type="compositionally biased region" description="Polar residues" evidence="2">
    <location>
        <begin position="255"/>
        <end position="299"/>
    </location>
</feature>
<proteinExistence type="predicted"/>
<feature type="compositionally biased region" description="Pro residues" evidence="2">
    <location>
        <begin position="189"/>
        <end position="207"/>
    </location>
</feature>
<dbReference type="Proteomes" id="UP000034849">
    <property type="component" value="Unassembled WGS sequence"/>
</dbReference>
<feature type="transmembrane region" description="Helical" evidence="3">
    <location>
        <begin position="380"/>
        <end position="399"/>
    </location>
</feature>
<feature type="region of interest" description="Disordered" evidence="2">
    <location>
        <begin position="84"/>
        <end position="314"/>
    </location>
</feature>
<feature type="compositionally biased region" description="Polar residues" evidence="2">
    <location>
        <begin position="220"/>
        <end position="246"/>
    </location>
</feature>
<keyword evidence="3" id="KW-0472">Membrane</keyword>
<evidence type="ECO:0000313" key="5">
    <source>
        <dbReference type="Proteomes" id="UP000034849"/>
    </source>
</evidence>
<keyword evidence="4" id="KW-0378">Hydrolase</keyword>
<feature type="compositionally biased region" description="Acidic residues" evidence="2">
    <location>
        <begin position="113"/>
        <end position="122"/>
    </location>
</feature>
<feature type="compositionally biased region" description="Low complexity" evidence="2">
    <location>
        <begin position="154"/>
        <end position="179"/>
    </location>
</feature>
<accession>A0A0G0GD13</accession>
<dbReference type="STRING" id="1619046.US42_C0004G0011"/>
<keyword evidence="1" id="KW-0175">Coiled coil</keyword>
<sequence>MAKNSQQFNKKLTIKPGLINNTAKSVAETAEPDIEKEIRKIAEQVAEEETKKIVEQATMTDAIKNAALIQAVGNELGEEEAVSAIENLGLEEPELVPEGDLIAEAPKTTTPTDETESAEDEGTALAPTTTGAQQKPTGPKSTNKTGNIATPTQAAGSNPAGNNDDNSGGNEDDTNGTNAPEPTDSGIPQNPPTPPIAENPDLPPPIEPKTAPTEKPVEQNPETTPETAPSKQPASPDNKTAPTNQDDTGEKPTDTAPSMPTENGEADTQTGLPNQDTANDAKSTGANQNQNGDGTSQPEGNGEDGKPQEDPQEKIKQRSGFTQMINAQRNREKIQPLEGISEQLTNQKSSLIGQRKREYNRLNKPLQDKLDVLKKKKRKLRGIIIVLIFICLPLVWRFYPKYRKINKEIKEVNTEIKNIAKEKSISNIDKQVKNIEKQIKETSLQINKLYNASLFRNKTQK</sequence>
<evidence type="ECO:0000313" key="4">
    <source>
        <dbReference type="EMBL" id="KKQ27872.1"/>
    </source>
</evidence>